<dbReference type="EMBL" id="BPQV01000013">
    <property type="protein sequence ID" value="GJE29110.1"/>
    <property type="molecule type" value="Genomic_DNA"/>
</dbReference>
<sequence>MPRYFVDTSDDDLFVEDEEGQELAGVNDARRLALSVLPDMAREKMPNGDRRSFLAIVRDEGGRVVYRATLTLRGEWTR</sequence>
<accession>A0ABQ4TG52</accession>
<dbReference type="RefSeq" id="WP_238313293.1">
    <property type="nucleotide sequence ID" value="NZ_BPQV01000013.1"/>
</dbReference>
<dbReference type="Pfam" id="PF21834">
    <property type="entry name" value="DUF6894"/>
    <property type="match status" value="1"/>
</dbReference>
<dbReference type="Proteomes" id="UP001055156">
    <property type="component" value="Unassembled WGS sequence"/>
</dbReference>
<dbReference type="InterPro" id="IPR054189">
    <property type="entry name" value="DUF6894"/>
</dbReference>
<proteinExistence type="predicted"/>
<reference evidence="2" key="1">
    <citation type="journal article" date="2021" name="Front. Microbiol.">
        <title>Comprehensive Comparative Genomics and Phenotyping of Methylobacterium Species.</title>
        <authorList>
            <person name="Alessa O."/>
            <person name="Ogura Y."/>
            <person name="Fujitani Y."/>
            <person name="Takami H."/>
            <person name="Hayashi T."/>
            <person name="Sahin N."/>
            <person name="Tani A."/>
        </authorList>
    </citation>
    <scope>NUCLEOTIDE SEQUENCE</scope>
    <source>
        <strain evidence="2">NBRC 15689</strain>
    </source>
</reference>
<organism evidence="2 3">
    <name type="scientific">Methylobacterium organophilum</name>
    <dbReference type="NCBI Taxonomy" id="410"/>
    <lineage>
        <taxon>Bacteria</taxon>
        <taxon>Pseudomonadati</taxon>
        <taxon>Pseudomonadota</taxon>
        <taxon>Alphaproteobacteria</taxon>
        <taxon>Hyphomicrobiales</taxon>
        <taxon>Methylobacteriaceae</taxon>
        <taxon>Methylobacterium</taxon>
    </lineage>
</organism>
<evidence type="ECO:0000313" key="2">
    <source>
        <dbReference type="EMBL" id="GJE29110.1"/>
    </source>
</evidence>
<gene>
    <name evidence="2" type="ORF">LKMONMHP_3986</name>
</gene>
<evidence type="ECO:0000259" key="1">
    <source>
        <dbReference type="Pfam" id="PF21834"/>
    </source>
</evidence>
<protein>
    <recommendedName>
        <fullName evidence="1">DUF6894 domain-containing protein</fullName>
    </recommendedName>
</protein>
<name>A0ABQ4TG52_METOR</name>
<keyword evidence="3" id="KW-1185">Reference proteome</keyword>
<evidence type="ECO:0000313" key="3">
    <source>
        <dbReference type="Proteomes" id="UP001055156"/>
    </source>
</evidence>
<reference evidence="2" key="2">
    <citation type="submission" date="2021-08" db="EMBL/GenBank/DDBJ databases">
        <authorList>
            <person name="Tani A."/>
            <person name="Ola A."/>
            <person name="Ogura Y."/>
            <person name="Katsura K."/>
            <person name="Hayashi T."/>
        </authorList>
    </citation>
    <scope>NUCLEOTIDE SEQUENCE</scope>
    <source>
        <strain evidence="2">NBRC 15689</strain>
    </source>
</reference>
<comment type="caution">
    <text evidence="2">The sequence shown here is derived from an EMBL/GenBank/DDBJ whole genome shotgun (WGS) entry which is preliminary data.</text>
</comment>
<feature type="domain" description="DUF6894" evidence="1">
    <location>
        <begin position="3"/>
        <end position="71"/>
    </location>
</feature>